<evidence type="ECO:0000256" key="1">
    <source>
        <dbReference type="SAM" id="SignalP"/>
    </source>
</evidence>
<dbReference type="InterPro" id="IPR047111">
    <property type="entry name" value="YbaP-like"/>
</dbReference>
<name>A0AAE4BU53_9BACT</name>
<dbReference type="CDD" id="cd14789">
    <property type="entry name" value="Tiki"/>
    <property type="match status" value="1"/>
</dbReference>
<reference evidence="2" key="1">
    <citation type="submission" date="2023-07" db="EMBL/GenBank/DDBJ databases">
        <title>Genomic Encyclopedia of Type Strains, Phase IV (KMG-IV): sequencing the most valuable type-strain genomes for metagenomic binning, comparative biology and taxonomic classification.</title>
        <authorList>
            <person name="Goeker M."/>
        </authorList>
    </citation>
    <scope>NUCLEOTIDE SEQUENCE</scope>
    <source>
        <strain evidence="2">DSM 26174</strain>
    </source>
</reference>
<dbReference type="PANTHER" id="PTHR40590:SF1">
    <property type="entry name" value="CYTOPLASMIC PROTEIN"/>
    <property type="match status" value="1"/>
</dbReference>
<evidence type="ECO:0000313" key="2">
    <source>
        <dbReference type="EMBL" id="MDR6241436.1"/>
    </source>
</evidence>
<dbReference type="AlphaFoldDB" id="A0AAE4BU53"/>
<dbReference type="EMBL" id="JAVDQD010000008">
    <property type="protein sequence ID" value="MDR6241436.1"/>
    <property type="molecule type" value="Genomic_DNA"/>
</dbReference>
<feature type="chain" id="PRO_5042225815" description="TraB/GumN family protein" evidence="1">
    <location>
        <begin position="21"/>
        <end position="285"/>
    </location>
</feature>
<evidence type="ECO:0000313" key="3">
    <source>
        <dbReference type="Proteomes" id="UP001185092"/>
    </source>
</evidence>
<gene>
    <name evidence="2" type="ORF">HNQ88_004523</name>
</gene>
<proteinExistence type="predicted"/>
<dbReference type="Proteomes" id="UP001185092">
    <property type="component" value="Unassembled WGS sequence"/>
</dbReference>
<protein>
    <recommendedName>
        <fullName evidence="4">TraB/GumN family protein</fullName>
    </recommendedName>
</protein>
<dbReference type="Pfam" id="PF01963">
    <property type="entry name" value="TraB_PrgY_gumN"/>
    <property type="match status" value="1"/>
</dbReference>
<accession>A0AAE4BU53</accession>
<dbReference type="InterPro" id="IPR002816">
    <property type="entry name" value="TraB/PrgY/GumN_fam"/>
</dbReference>
<evidence type="ECO:0008006" key="4">
    <source>
        <dbReference type="Google" id="ProtNLM"/>
    </source>
</evidence>
<dbReference type="PANTHER" id="PTHR40590">
    <property type="entry name" value="CYTOPLASMIC PROTEIN-RELATED"/>
    <property type="match status" value="1"/>
</dbReference>
<organism evidence="2 3">
    <name type="scientific">Aureibacter tunicatorum</name>
    <dbReference type="NCBI Taxonomy" id="866807"/>
    <lineage>
        <taxon>Bacteria</taxon>
        <taxon>Pseudomonadati</taxon>
        <taxon>Bacteroidota</taxon>
        <taxon>Cytophagia</taxon>
        <taxon>Cytophagales</taxon>
        <taxon>Persicobacteraceae</taxon>
        <taxon>Aureibacter</taxon>
    </lineage>
</organism>
<comment type="caution">
    <text evidence="2">The sequence shown here is derived from an EMBL/GenBank/DDBJ whole genome shotgun (WGS) entry which is preliminary data.</text>
</comment>
<dbReference type="RefSeq" id="WP_309942203.1">
    <property type="nucleotide sequence ID" value="NZ_AP025306.1"/>
</dbReference>
<keyword evidence="1" id="KW-0732">Signal</keyword>
<feature type="signal peptide" evidence="1">
    <location>
        <begin position="1"/>
        <end position="20"/>
    </location>
</feature>
<keyword evidence="3" id="KW-1185">Reference proteome</keyword>
<sequence length="285" mass="32795">MKKALLCLTALFLISFGTQGQSIWKVEKNGNTMYLGGTIHVLRAEDHPLPEAYDKAFDASDKVAFEADLDKVNDPSFAQLIMSRSVYTDDRTLQSVLKEDTYNDLANMLEKYQLPASQLQKLKPSMILLMVMVLEMQKNGIGTEGVDKFYHDKAKNQDKPIAYMESVEDQISIITNMGEGNEDKYVKYSLRDMENMIADLEEMLSEWRKGSTKYFNKQIKEMKSDYPDIYQQIQVDRNKLWLPKIEKMMQDGSTEFVMVGTMHLHGKEGLLKMLSKKGYKVSKFD</sequence>